<dbReference type="Pfam" id="PF13580">
    <property type="entry name" value="SIS_2"/>
    <property type="match status" value="1"/>
</dbReference>
<comment type="similarity">
    <text evidence="1">Belongs to the HupF/HypC family.</text>
</comment>
<dbReference type="Proteomes" id="UP001612928">
    <property type="component" value="Unassembled WGS sequence"/>
</dbReference>
<evidence type="ECO:0000313" key="3">
    <source>
        <dbReference type="EMBL" id="MFI7439578.1"/>
    </source>
</evidence>
<dbReference type="Gene3D" id="3.40.50.10490">
    <property type="entry name" value="Glucose-6-phosphate isomerase like protein, domain 1"/>
    <property type="match status" value="1"/>
</dbReference>
<dbReference type="PANTHER" id="PTHR30390">
    <property type="entry name" value="SEDOHEPTULOSE 7-PHOSPHATE ISOMERASE / DNAA INITIATOR-ASSOCIATING FACTOR FOR REPLICATION INITIATION"/>
    <property type="match status" value="1"/>
</dbReference>
<organism evidence="3 4">
    <name type="scientific">Nonomuraea indica</name>
    <dbReference type="NCBI Taxonomy" id="1581193"/>
    <lineage>
        <taxon>Bacteria</taxon>
        <taxon>Bacillati</taxon>
        <taxon>Actinomycetota</taxon>
        <taxon>Actinomycetes</taxon>
        <taxon>Streptosporangiales</taxon>
        <taxon>Streptosporangiaceae</taxon>
        <taxon>Nonomuraea</taxon>
    </lineage>
</organism>
<dbReference type="InterPro" id="IPR001347">
    <property type="entry name" value="SIS_dom"/>
</dbReference>
<evidence type="ECO:0000259" key="2">
    <source>
        <dbReference type="PROSITE" id="PS51464"/>
    </source>
</evidence>
<comment type="caution">
    <text evidence="3">The sequence shown here is derived from an EMBL/GenBank/DDBJ whole genome shotgun (WGS) entry which is preliminary data.</text>
</comment>
<evidence type="ECO:0000313" key="4">
    <source>
        <dbReference type="Proteomes" id="UP001612928"/>
    </source>
</evidence>
<dbReference type="SUPFAM" id="SSF159127">
    <property type="entry name" value="HupF/HypC-like"/>
    <property type="match status" value="1"/>
</dbReference>
<sequence>MAEAEGEMASLLEEAAARRAAPGRALVQDAGLIVGAALDMAARFRRDGRLLAFGAGASAADAGHLAVEFTHPVIVGKRALPAISLANDASAVSGIAVSRGYGAVFSTQLRMLGRPEDIAVGFAVEDRCGDVLGAFAAARQLGMLTIALVDGALMDRTLVDGTLVDHVLDARSGDPRIAGEAHMTTYHLLWELVHVFLDDPAPLDGPGTAASGCAADATCVTCADTAVPVHVTELRPGGLALVDTGGGTEEVSVALVEARVGDTVLVHAGEAIAVLGGDAP</sequence>
<keyword evidence="4" id="KW-1185">Reference proteome</keyword>
<dbReference type="InterPro" id="IPR050099">
    <property type="entry name" value="SIS_GmhA/DiaA_subfam"/>
</dbReference>
<name>A0ABW7ZYF3_9ACTN</name>
<dbReference type="RefSeq" id="WP_397019215.1">
    <property type="nucleotide sequence ID" value="NZ_JBITMB010000002.1"/>
</dbReference>
<dbReference type="EMBL" id="JBITMB010000002">
    <property type="protein sequence ID" value="MFI7439578.1"/>
    <property type="molecule type" value="Genomic_DNA"/>
</dbReference>
<dbReference type="InterPro" id="IPR046348">
    <property type="entry name" value="SIS_dom_sf"/>
</dbReference>
<dbReference type="InterPro" id="IPR001109">
    <property type="entry name" value="Hydrogenase_HupF/HypC"/>
</dbReference>
<dbReference type="Gene3D" id="2.30.30.140">
    <property type="match status" value="1"/>
</dbReference>
<accession>A0ABW7ZYF3</accession>
<dbReference type="PROSITE" id="PS51464">
    <property type="entry name" value="SIS"/>
    <property type="match status" value="1"/>
</dbReference>
<dbReference type="Pfam" id="PF01455">
    <property type="entry name" value="HupF_HypC"/>
    <property type="match status" value="1"/>
</dbReference>
<reference evidence="3 4" key="1">
    <citation type="submission" date="2024-10" db="EMBL/GenBank/DDBJ databases">
        <title>The Natural Products Discovery Center: Release of the First 8490 Sequenced Strains for Exploring Actinobacteria Biosynthetic Diversity.</title>
        <authorList>
            <person name="Kalkreuter E."/>
            <person name="Kautsar S.A."/>
            <person name="Yang D."/>
            <person name="Bader C.D."/>
            <person name="Teijaro C.N."/>
            <person name="Fluegel L."/>
            <person name="Davis C.M."/>
            <person name="Simpson J.R."/>
            <person name="Lauterbach L."/>
            <person name="Steele A.D."/>
            <person name="Gui C."/>
            <person name="Meng S."/>
            <person name="Li G."/>
            <person name="Viehrig K."/>
            <person name="Ye F."/>
            <person name="Su P."/>
            <person name="Kiefer A.F."/>
            <person name="Nichols A."/>
            <person name="Cepeda A.J."/>
            <person name="Yan W."/>
            <person name="Fan B."/>
            <person name="Jiang Y."/>
            <person name="Adhikari A."/>
            <person name="Zheng C.-J."/>
            <person name="Schuster L."/>
            <person name="Cowan T.M."/>
            <person name="Smanski M.J."/>
            <person name="Chevrette M.G."/>
            <person name="De Carvalho L.P.S."/>
            <person name="Shen B."/>
        </authorList>
    </citation>
    <scope>NUCLEOTIDE SEQUENCE [LARGE SCALE GENOMIC DNA]</scope>
    <source>
        <strain evidence="3 4">NPDC049503</strain>
    </source>
</reference>
<protein>
    <submittedName>
        <fullName evidence="3">HypC/HybG/HupF family hydrogenase formation chaperone</fullName>
    </submittedName>
</protein>
<feature type="domain" description="SIS" evidence="2">
    <location>
        <begin position="40"/>
        <end position="206"/>
    </location>
</feature>
<dbReference type="SUPFAM" id="SSF53697">
    <property type="entry name" value="SIS domain"/>
    <property type="match status" value="1"/>
</dbReference>
<proteinExistence type="inferred from homology"/>
<gene>
    <name evidence="3" type="ORF">ACIBP5_06390</name>
</gene>
<evidence type="ECO:0000256" key="1">
    <source>
        <dbReference type="ARBA" id="ARBA00006018"/>
    </source>
</evidence>